<dbReference type="InterPro" id="IPR009072">
    <property type="entry name" value="Histone-fold"/>
</dbReference>
<protein>
    <recommendedName>
        <fullName evidence="3">Core Histone H2A/H2B/H3 domain-containing protein</fullName>
    </recommendedName>
</protein>
<dbReference type="EMBL" id="GL433838">
    <property type="protein sequence ID" value="EFN58318.1"/>
    <property type="molecule type" value="Genomic_DNA"/>
</dbReference>
<dbReference type="InParanoid" id="E1Z8C0"/>
<dbReference type="Gene3D" id="1.10.20.10">
    <property type="entry name" value="Histone, subunit A"/>
    <property type="match status" value="1"/>
</dbReference>
<proteinExistence type="inferred from homology"/>
<gene>
    <name evidence="4" type="ORF">CHLNCDRAFT_142342</name>
</gene>
<feature type="compositionally biased region" description="Polar residues" evidence="2">
    <location>
        <begin position="1"/>
        <end position="16"/>
    </location>
</feature>
<name>E1Z8C0_CHLVA</name>
<feature type="region of interest" description="Disordered" evidence="2">
    <location>
        <begin position="1"/>
        <end position="20"/>
    </location>
</feature>
<dbReference type="SMART" id="SM00428">
    <property type="entry name" value="H3"/>
    <property type="match status" value="1"/>
</dbReference>
<dbReference type="AlphaFoldDB" id="E1Z8C0"/>
<dbReference type="SUPFAM" id="SSF47113">
    <property type="entry name" value="Histone-fold"/>
    <property type="match status" value="1"/>
</dbReference>
<dbReference type="Proteomes" id="UP000008141">
    <property type="component" value="Unassembled WGS sequence"/>
</dbReference>
<dbReference type="OrthoDB" id="420022at2759"/>
<comment type="similarity">
    <text evidence="1">Belongs to the histone H3 family.</text>
</comment>
<dbReference type="GO" id="GO:0003677">
    <property type="term" value="F:DNA binding"/>
    <property type="evidence" value="ECO:0007669"/>
    <property type="project" value="InterPro"/>
</dbReference>
<dbReference type="InterPro" id="IPR000164">
    <property type="entry name" value="Histone_H3/CENP-A"/>
</dbReference>
<evidence type="ECO:0000256" key="2">
    <source>
        <dbReference type="SAM" id="MobiDB-lite"/>
    </source>
</evidence>
<dbReference type="PROSITE" id="PS00959">
    <property type="entry name" value="HISTONE_H3_2"/>
    <property type="match status" value="1"/>
</dbReference>
<dbReference type="InterPro" id="IPR007125">
    <property type="entry name" value="H2A/H2B/H3"/>
</dbReference>
<reference evidence="4 5" key="1">
    <citation type="journal article" date="2010" name="Plant Cell">
        <title>The Chlorella variabilis NC64A genome reveals adaptation to photosymbiosis, coevolution with viruses, and cryptic sex.</title>
        <authorList>
            <person name="Blanc G."/>
            <person name="Duncan G."/>
            <person name="Agarkova I."/>
            <person name="Borodovsky M."/>
            <person name="Gurnon J."/>
            <person name="Kuo A."/>
            <person name="Lindquist E."/>
            <person name="Lucas S."/>
            <person name="Pangilinan J."/>
            <person name="Polle J."/>
            <person name="Salamov A."/>
            <person name="Terry A."/>
            <person name="Yamada T."/>
            <person name="Dunigan D.D."/>
            <person name="Grigoriev I.V."/>
            <person name="Claverie J.M."/>
            <person name="Van Etten J.L."/>
        </authorList>
    </citation>
    <scope>NUCLEOTIDE SEQUENCE [LARGE SCALE GENOMIC DNA]</scope>
    <source>
        <strain evidence="4 5">NC64A</strain>
    </source>
</reference>
<evidence type="ECO:0000256" key="1">
    <source>
        <dbReference type="ARBA" id="ARBA00010343"/>
    </source>
</evidence>
<feature type="region of interest" description="Disordered" evidence="2">
    <location>
        <begin position="25"/>
        <end position="51"/>
    </location>
</feature>
<feature type="domain" description="Core Histone H2A/H2B/H3" evidence="3">
    <location>
        <begin position="117"/>
        <end position="161"/>
    </location>
</feature>
<sequence length="165" mass="17868">MANTRKQSAPQRSGTSWPAFKVAKKVAGKTVPKNSALNQDADAAKRRRRPGQAALMEIRKYQGSGSRSQSAGTMKLIPRAPFWRLAREVLSTVSTTADRWSVQASGLGGGVPAALPARRIEALREAAEAFMVGLFEDSNLCAIHANLVTIMPKDVQLARRLRGEV</sequence>
<dbReference type="GO" id="GO:0000786">
    <property type="term" value="C:nucleosome"/>
    <property type="evidence" value="ECO:0007669"/>
    <property type="project" value="InterPro"/>
</dbReference>
<accession>E1Z8C0</accession>
<dbReference type="PANTHER" id="PTHR11426">
    <property type="entry name" value="HISTONE H3"/>
    <property type="match status" value="1"/>
</dbReference>
<dbReference type="eggNOG" id="KOG1745">
    <property type="taxonomic scope" value="Eukaryota"/>
</dbReference>
<dbReference type="GO" id="GO:0030527">
    <property type="term" value="F:structural constituent of chromatin"/>
    <property type="evidence" value="ECO:0007669"/>
    <property type="project" value="InterPro"/>
</dbReference>
<keyword evidence="5" id="KW-1185">Reference proteome</keyword>
<dbReference type="STRING" id="554065.E1Z8C0"/>
<dbReference type="KEGG" id="cvr:CHLNCDRAFT_142342"/>
<dbReference type="PRINTS" id="PR00622">
    <property type="entry name" value="HISTONEH3"/>
</dbReference>
<evidence type="ECO:0000313" key="5">
    <source>
        <dbReference type="Proteomes" id="UP000008141"/>
    </source>
</evidence>
<dbReference type="GO" id="GO:0046982">
    <property type="term" value="F:protein heterodimerization activity"/>
    <property type="evidence" value="ECO:0007669"/>
    <property type="project" value="InterPro"/>
</dbReference>
<dbReference type="RefSeq" id="XP_005850420.1">
    <property type="nucleotide sequence ID" value="XM_005850358.1"/>
</dbReference>
<dbReference type="Pfam" id="PF00125">
    <property type="entry name" value="Histone"/>
    <property type="match status" value="1"/>
</dbReference>
<organism evidence="5">
    <name type="scientific">Chlorella variabilis</name>
    <name type="common">Green alga</name>
    <dbReference type="NCBI Taxonomy" id="554065"/>
    <lineage>
        <taxon>Eukaryota</taxon>
        <taxon>Viridiplantae</taxon>
        <taxon>Chlorophyta</taxon>
        <taxon>core chlorophytes</taxon>
        <taxon>Trebouxiophyceae</taxon>
        <taxon>Chlorellales</taxon>
        <taxon>Chlorellaceae</taxon>
        <taxon>Chlorella clade</taxon>
        <taxon>Chlorella</taxon>
    </lineage>
</organism>
<evidence type="ECO:0000259" key="3">
    <source>
        <dbReference type="Pfam" id="PF00125"/>
    </source>
</evidence>
<dbReference type="CDD" id="cd22911">
    <property type="entry name" value="HFD_H3"/>
    <property type="match status" value="1"/>
</dbReference>
<dbReference type="GeneID" id="17357471"/>
<evidence type="ECO:0000313" key="4">
    <source>
        <dbReference type="EMBL" id="EFN58318.1"/>
    </source>
</evidence>